<dbReference type="EMBL" id="JAPFFF010000015">
    <property type="protein sequence ID" value="KAK8866981.1"/>
    <property type="molecule type" value="Genomic_DNA"/>
</dbReference>
<comment type="caution">
    <text evidence="1">The sequence shown here is derived from an EMBL/GenBank/DDBJ whole genome shotgun (WGS) entry which is preliminary data.</text>
</comment>
<name>A0ABR2IRV5_9EUKA</name>
<reference evidence="1 2" key="1">
    <citation type="submission" date="2024-04" db="EMBL/GenBank/DDBJ databases">
        <title>Tritrichomonas musculus Genome.</title>
        <authorList>
            <person name="Alves-Ferreira E."/>
            <person name="Grigg M."/>
            <person name="Lorenzi H."/>
            <person name="Galac M."/>
        </authorList>
    </citation>
    <scope>NUCLEOTIDE SEQUENCE [LARGE SCALE GENOMIC DNA]</scope>
    <source>
        <strain evidence="1 2">EAF2021</strain>
    </source>
</reference>
<protein>
    <submittedName>
        <fullName evidence="1">Uncharacterized protein</fullName>
    </submittedName>
</protein>
<proteinExistence type="predicted"/>
<evidence type="ECO:0000313" key="2">
    <source>
        <dbReference type="Proteomes" id="UP001470230"/>
    </source>
</evidence>
<sequence>MPHMLQFHSSIIHLCTSADGRIHDKEIYKLIKLLGKLQKFHFTIHLICSDGDSGLTRYQIEYFKKNIEKKLPLLFSEEHPISVFDLVKSLFGQSPKHPPLPTLDILHACKSARTRLINGPVCLNKEIDPLSPEEISMILDIGTTLTDLSSIGKMNDFYAINLFSLNNASKAFKSKNRQLFLYLLVYSFALEIFRNPYIYIETRKQLCYITILMFAKFYIQTPLITKKDDNCKTPNAQITQNKSKDSNGVNFGSAKYLMKMIHTMLAVRYVLEHNPEYLALDRLTTNIIENYFGQNRVQCRGNNSLNHVLHFFIHF</sequence>
<evidence type="ECO:0000313" key="1">
    <source>
        <dbReference type="EMBL" id="KAK8866981.1"/>
    </source>
</evidence>
<keyword evidence="2" id="KW-1185">Reference proteome</keyword>
<dbReference type="Proteomes" id="UP001470230">
    <property type="component" value="Unassembled WGS sequence"/>
</dbReference>
<organism evidence="1 2">
    <name type="scientific">Tritrichomonas musculus</name>
    <dbReference type="NCBI Taxonomy" id="1915356"/>
    <lineage>
        <taxon>Eukaryota</taxon>
        <taxon>Metamonada</taxon>
        <taxon>Parabasalia</taxon>
        <taxon>Tritrichomonadida</taxon>
        <taxon>Tritrichomonadidae</taxon>
        <taxon>Tritrichomonas</taxon>
    </lineage>
</organism>
<accession>A0ABR2IRV5</accession>
<gene>
    <name evidence="1" type="ORF">M9Y10_009950</name>
</gene>